<feature type="region of interest" description="Disordered" evidence="1">
    <location>
        <begin position="1"/>
        <end position="20"/>
    </location>
</feature>
<sequence length="331" mass="37115">MSYNPEYSATNPQQPTPKRRDDRKIIYGVLIAALLATWGYIIYDKSKSNESINQLQTQYSNVDSARNEVQNQYNEALARLDSATGNNTQLQGALTERQSEINNLKKQITSITGRKNATAAELDRARGLINQLNMRIDDMYAEIQRLKGENQTLASSNRRLNSEKQQLSTEKSQLEENLSNTETARQQVEDVASTLHASNLNITPLRVKGNGKEKETTTAKRVDLLRISFDVDENRIATTGNKELYVAVTAPDGRPVTMASGSGTFDTREEGTKTYTNKVNIPYEQGKRSAVSFDWKQEAKYQLGQYKIEVYHNGFKIGEGTKTLKKGGLFG</sequence>
<dbReference type="SUPFAM" id="SSF57997">
    <property type="entry name" value="Tropomyosin"/>
    <property type="match status" value="1"/>
</dbReference>
<feature type="compositionally biased region" description="Polar residues" evidence="1">
    <location>
        <begin position="1"/>
        <end position="13"/>
    </location>
</feature>
<keyword evidence="4" id="KW-1185">Reference proteome</keyword>
<gene>
    <name evidence="3" type="ORF">SAE01_10390</name>
</gene>
<dbReference type="RefSeq" id="WP_147202598.1">
    <property type="nucleotide sequence ID" value="NZ_BJYT01000002.1"/>
</dbReference>
<feature type="transmembrane region" description="Helical" evidence="2">
    <location>
        <begin position="25"/>
        <end position="43"/>
    </location>
</feature>
<organism evidence="3 4">
    <name type="scientific">Segetibacter aerophilus</name>
    <dbReference type="NCBI Taxonomy" id="670293"/>
    <lineage>
        <taxon>Bacteria</taxon>
        <taxon>Pseudomonadati</taxon>
        <taxon>Bacteroidota</taxon>
        <taxon>Chitinophagia</taxon>
        <taxon>Chitinophagales</taxon>
        <taxon>Chitinophagaceae</taxon>
        <taxon>Segetibacter</taxon>
    </lineage>
</organism>
<keyword evidence="2" id="KW-0812">Transmembrane</keyword>
<evidence type="ECO:0000313" key="4">
    <source>
        <dbReference type="Proteomes" id="UP000321513"/>
    </source>
</evidence>
<evidence type="ECO:0000256" key="1">
    <source>
        <dbReference type="SAM" id="MobiDB-lite"/>
    </source>
</evidence>
<reference evidence="3 4" key="1">
    <citation type="submission" date="2019-07" db="EMBL/GenBank/DDBJ databases">
        <title>Whole genome shotgun sequence of Segetibacter aerophilus NBRC 106135.</title>
        <authorList>
            <person name="Hosoyama A."/>
            <person name="Uohara A."/>
            <person name="Ohji S."/>
            <person name="Ichikawa N."/>
        </authorList>
    </citation>
    <scope>NUCLEOTIDE SEQUENCE [LARGE SCALE GENOMIC DNA]</scope>
    <source>
        <strain evidence="3 4">NBRC 106135</strain>
    </source>
</reference>
<evidence type="ECO:0000313" key="3">
    <source>
        <dbReference type="EMBL" id="GEO08543.1"/>
    </source>
</evidence>
<keyword evidence="2" id="KW-1133">Transmembrane helix</keyword>
<evidence type="ECO:0008006" key="5">
    <source>
        <dbReference type="Google" id="ProtNLM"/>
    </source>
</evidence>
<evidence type="ECO:0000256" key="2">
    <source>
        <dbReference type="SAM" id="Phobius"/>
    </source>
</evidence>
<protein>
    <recommendedName>
        <fullName evidence="5">Chromosome segregation protein SMC</fullName>
    </recommendedName>
</protein>
<accession>A0A512B9C8</accession>
<dbReference type="Gene3D" id="1.20.5.340">
    <property type="match status" value="1"/>
</dbReference>
<dbReference type="Proteomes" id="UP000321513">
    <property type="component" value="Unassembled WGS sequence"/>
</dbReference>
<proteinExistence type="predicted"/>
<dbReference type="EMBL" id="BJYT01000002">
    <property type="protein sequence ID" value="GEO08543.1"/>
    <property type="molecule type" value="Genomic_DNA"/>
</dbReference>
<dbReference type="AlphaFoldDB" id="A0A512B9C8"/>
<keyword evidence="2" id="KW-0472">Membrane</keyword>
<dbReference type="OrthoDB" id="1115172at2"/>
<feature type="region of interest" description="Disordered" evidence="1">
    <location>
        <begin position="154"/>
        <end position="184"/>
    </location>
</feature>
<comment type="caution">
    <text evidence="3">The sequence shown here is derived from an EMBL/GenBank/DDBJ whole genome shotgun (WGS) entry which is preliminary data.</text>
</comment>
<dbReference type="Gene3D" id="1.20.5.1160">
    <property type="entry name" value="Vasodilator-stimulated phosphoprotein"/>
    <property type="match status" value="1"/>
</dbReference>
<name>A0A512B9C8_9BACT</name>